<evidence type="ECO:0000313" key="1">
    <source>
        <dbReference type="EMBL" id="KAI0087071.1"/>
    </source>
</evidence>
<sequence length="515" mass="57767">MSTTTTTVALRVHHQRSVLNTLSKLWAASSQATVYALAKSHAVSSLVEGAVVKALQGIAVGKLLIVTPDATYHFPFQPAEGREEKPVSFSRSYSDDPQPEAKIIVKNKSFFLRLAASPDIGFSEAYMFGDIDVETDRLKDIFRIFILNSRANALNSLTSSALTRLFSLPARITAGRFVASLQNAQPNISAHYDLGNDIFEAFLSRDMTYSCAIFPSLDADLKLGMDRNDVSLNDLDDTQLHEGQQRKLRHIIAKADIRPGYRILEIGSGWGSLSFLITQTIEDTTVDTITLSVQQETYVRQKIAEFGLEDKVKVHLMDYRAMPPEWESAFDRVVSVEMIEAVGKEYIETYFAKIDWALKQYSGVAVIQGITIPEARFEEYAKTEDFILFPGGLLPTVTYITSAINAASSGRLLVESISNIGPHYARTLREWRKRFDAGFRSSPDGQCGVIVKALREEFPEVMDGPRGEEEIEVFRRKWLYYFCYCEAGFTMRMLGVHILTIIREGNVEYGCQTFA</sequence>
<dbReference type="Proteomes" id="UP001055072">
    <property type="component" value="Unassembled WGS sequence"/>
</dbReference>
<proteinExistence type="predicted"/>
<name>A0ACB8TYQ6_9APHY</name>
<keyword evidence="2" id="KW-1185">Reference proteome</keyword>
<evidence type="ECO:0000313" key="2">
    <source>
        <dbReference type="Proteomes" id="UP001055072"/>
    </source>
</evidence>
<organism evidence="1 2">
    <name type="scientific">Irpex rosettiformis</name>
    <dbReference type="NCBI Taxonomy" id="378272"/>
    <lineage>
        <taxon>Eukaryota</taxon>
        <taxon>Fungi</taxon>
        <taxon>Dikarya</taxon>
        <taxon>Basidiomycota</taxon>
        <taxon>Agaricomycotina</taxon>
        <taxon>Agaricomycetes</taxon>
        <taxon>Polyporales</taxon>
        <taxon>Irpicaceae</taxon>
        <taxon>Irpex</taxon>
    </lineage>
</organism>
<gene>
    <name evidence="1" type="ORF">BDY19DRAFT_986186</name>
</gene>
<accession>A0ACB8TYQ6</accession>
<comment type="caution">
    <text evidence="1">The sequence shown here is derived from an EMBL/GenBank/DDBJ whole genome shotgun (WGS) entry which is preliminary data.</text>
</comment>
<reference evidence="1" key="1">
    <citation type="journal article" date="2021" name="Environ. Microbiol.">
        <title>Gene family expansions and transcriptome signatures uncover fungal adaptations to wood decay.</title>
        <authorList>
            <person name="Hage H."/>
            <person name="Miyauchi S."/>
            <person name="Viragh M."/>
            <person name="Drula E."/>
            <person name="Min B."/>
            <person name="Chaduli D."/>
            <person name="Navarro D."/>
            <person name="Favel A."/>
            <person name="Norest M."/>
            <person name="Lesage-Meessen L."/>
            <person name="Balint B."/>
            <person name="Merenyi Z."/>
            <person name="de Eugenio L."/>
            <person name="Morin E."/>
            <person name="Martinez A.T."/>
            <person name="Baldrian P."/>
            <person name="Stursova M."/>
            <person name="Martinez M.J."/>
            <person name="Novotny C."/>
            <person name="Magnuson J.K."/>
            <person name="Spatafora J.W."/>
            <person name="Maurice S."/>
            <person name="Pangilinan J."/>
            <person name="Andreopoulos W."/>
            <person name="LaButti K."/>
            <person name="Hundley H."/>
            <person name="Na H."/>
            <person name="Kuo A."/>
            <person name="Barry K."/>
            <person name="Lipzen A."/>
            <person name="Henrissat B."/>
            <person name="Riley R."/>
            <person name="Ahrendt S."/>
            <person name="Nagy L.G."/>
            <person name="Grigoriev I.V."/>
            <person name="Martin F."/>
            <person name="Rosso M.N."/>
        </authorList>
    </citation>
    <scope>NUCLEOTIDE SEQUENCE</scope>
    <source>
        <strain evidence="1">CBS 384.51</strain>
    </source>
</reference>
<dbReference type="EMBL" id="MU274919">
    <property type="protein sequence ID" value="KAI0087071.1"/>
    <property type="molecule type" value="Genomic_DNA"/>
</dbReference>
<protein>
    <submittedName>
        <fullName evidence="1">Cyclopropane-fatty-acyl-phospholipid synthase</fullName>
    </submittedName>
</protein>